<dbReference type="InterPro" id="IPR011051">
    <property type="entry name" value="RmlC_Cupin_sf"/>
</dbReference>
<comment type="caution">
    <text evidence="2">The sequence shown here is derived from an EMBL/GenBank/DDBJ whole genome shotgun (WGS) entry which is preliminary data.</text>
</comment>
<reference evidence="2" key="1">
    <citation type="submission" date="2021-02" db="EMBL/GenBank/DDBJ databases">
        <title>Phycicoccus sp. MQZ13P-5T, whole genome shotgun sequence.</title>
        <authorList>
            <person name="Tuo L."/>
        </authorList>
    </citation>
    <scope>NUCLEOTIDE SEQUENCE</scope>
    <source>
        <strain evidence="2">MQZ13P-5</strain>
    </source>
</reference>
<dbReference type="InterPro" id="IPR008579">
    <property type="entry name" value="UGlyAH_Cupin_dom"/>
</dbReference>
<protein>
    <submittedName>
        <fullName evidence="2">Cupin domain-containing protein</fullName>
    </submittedName>
</protein>
<evidence type="ECO:0000313" key="3">
    <source>
        <dbReference type="Proteomes" id="UP001430172"/>
    </source>
</evidence>
<proteinExistence type="predicted"/>
<accession>A0ABS2CG64</accession>
<dbReference type="Pfam" id="PF05899">
    <property type="entry name" value="Cupin_3"/>
    <property type="match status" value="1"/>
</dbReference>
<dbReference type="Proteomes" id="UP001430172">
    <property type="component" value="Unassembled WGS sequence"/>
</dbReference>
<dbReference type="EMBL" id="JAFDVD010000001">
    <property type="protein sequence ID" value="MBM6398856.1"/>
    <property type="molecule type" value="Genomic_DNA"/>
</dbReference>
<gene>
    <name evidence="2" type="ORF">JQN70_00480</name>
</gene>
<organism evidence="2 3">
    <name type="scientific">Phycicoccus sonneratiae</name>
    <dbReference type="NCBI Taxonomy" id="2807628"/>
    <lineage>
        <taxon>Bacteria</taxon>
        <taxon>Bacillati</taxon>
        <taxon>Actinomycetota</taxon>
        <taxon>Actinomycetes</taxon>
        <taxon>Micrococcales</taxon>
        <taxon>Intrasporangiaceae</taxon>
        <taxon>Phycicoccus</taxon>
    </lineage>
</organism>
<dbReference type="RefSeq" id="WP_204129349.1">
    <property type="nucleotide sequence ID" value="NZ_JAFDVD010000001.1"/>
</dbReference>
<sequence>MTQRLLADDVTRLPLDHEPLPGDEVEDGSPTAAVRTLDTLGGVEVGVWEMTVGTARDTEVDEVFVVVAGSGTVEFEDGERLRLGPGTVVRLRAGDRTRWLVDEPLRKVWVA</sequence>
<dbReference type="PANTHER" id="PTHR40943">
    <property type="entry name" value="CYTOPLASMIC PROTEIN-RELATED"/>
    <property type="match status" value="1"/>
</dbReference>
<keyword evidence="3" id="KW-1185">Reference proteome</keyword>
<dbReference type="Gene3D" id="2.60.120.10">
    <property type="entry name" value="Jelly Rolls"/>
    <property type="match status" value="1"/>
</dbReference>
<evidence type="ECO:0000259" key="1">
    <source>
        <dbReference type="Pfam" id="PF05899"/>
    </source>
</evidence>
<feature type="domain" description="(S)-ureidoglycine aminohydrolase cupin" evidence="1">
    <location>
        <begin position="40"/>
        <end position="108"/>
    </location>
</feature>
<dbReference type="PANTHER" id="PTHR40943:SF1">
    <property type="entry name" value="CYTOPLASMIC PROTEIN"/>
    <property type="match status" value="1"/>
</dbReference>
<dbReference type="SUPFAM" id="SSF51182">
    <property type="entry name" value="RmlC-like cupins"/>
    <property type="match status" value="1"/>
</dbReference>
<name>A0ABS2CG64_9MICO</name>
<dbReference type="InterPro" id="IPR014710">
    <property type="entry name" value="RmlC-like_jellyroll"/>
</dbReference>
<evidence type="ECO:0000313" key="2">
    <source>
        <dbReference type="EMBL" id="MBM6398856.1"/>
    </source>
</evidence>